<dbReference type="Proteomes" id="UP000326939">
    <property type="component" value="Chromosome 16"/>
</dbReference>
<feature type="transmembrane region" description="Helical" evidence="1">
    <location>
        <begin position="155"/>
        <end position="175"/>
    </location>
</feature>
<keyword evidence="1" id="KW-0812">Transmembrane</keyword>
<reference evidence="3" key="1">
    <citation type="journal article" date="2019" name="Gigascience">
        <title>De novo genome assembly of the endangered Acer yangbiense, a plant species with extremely small populations endemic to Yunnan Province, China.</title>
        <authorList>
            <person name="Yang J."/>
            <person name="Wariss H.M."/>
            <person name="Tao L."/>
            <person name="Zhang R."/>
            <person name="Yun Q."/>
            <person name="Hollingsworth P."/>
            <person name="Dao Z."/>
            <person name="Luo G."/>
            <person name="Guo H."/>
            <person name="Ma Y."/>
            <person name="Sun W."/>
        </authorList>
    </citation>
    <scope>NUCLEOTIDE SEQUENCE [LARGE SCALE GENOMIC DNA]</scope>
    <source>
        <strain evidence="3">cv. br00</strain>
    </source>
</reference>
<accession>A0A5N5JIR0</accession>
<proteinExistence type="predicted"/>
<evidence type="ECO:0000313" key="3">
    <source>
        <dbReference type="Proteomes" id="UP000326939"/>
    </source>
</evidence>
<dbReference type="AlphaFoldDB" id="A0A5N5JIR0"/>
<comment type="caution">
    <text evidence="2">The sequence shown here is derived from an EMBL/GenBank/DDBJ whole genome shotgun (WGS) entry which is preliminary data.</text>
</comment>
<dbReference type="EMBL" id="VDCV01000016">
    <property type="protein sequence ID" value="KAB5519028.1"/>
    <property type="molecule type" value="Genomic_DNA"/>
</dbReference>
<keyword evidence="3" id="KW-1185">Reference proteome</keyword>
<organism evidence="2 3">
    <name type="scientific">Salix brachista</name>
    <dbReference type="NCBI Taxonomy" id="2182728"/>
    <lineage>
        <taxon>Eukaryota</taxon>
        <taxon>Viridiplantae</taxon>
        <taxon>Streptophyta</taxon>
        <taxon>Embryophyta</taxon>
        <taxon>Tracheophyta</taxon>
        <taxon>Spermatophyta</taxon>
        <taxon>Magnoliopsida</taxon>
        <taxon>eudicotyledons</taxon>
        <taxon>Gunneridae</taxon>
        <taxon>Pentapetalae</taxon>
        <taxon>rosids</taxon>
        <taxon>fabids</taxon>
        <taxon>Malpighiales</taxon>
        <taxon>Salicaceae</taxon>
        <taxon>Saliceae</taxon>
        <taxon>Salix</taxon>
    </lineage>
</organism>
<sequence length="198" mass="21330">MQRACKDMEAASLASEAEPECPAVRVPPAPTGMVVPLPLERIPPPLCNPGVPPPAELPPLLPPPPRLPLPPPPPLLAAADVIKDGIGVIIKRRAMAKKNINSTLLPRNEEAVLMSSLLFDVSATSLLGHGRGHIKSQDRVNEFFKLLMGPPAGLVALKPLTLIPQLLLLLLLLLYRLLILNSDFTFQISDKMNVNGLQ</sequence>
<keyword evidence="1" id="KW-0472">Membrane</keyword>
<gene>
    <name evidence="2" type="ORF">DKX38_023347</name>
</gene>
<name>A0A5N5JIR0_9ROSI</name>
<protein>
    <submittedName>
        <fullName evidence="2">Uncharacterized protein</fullName>
    </submittedName>
</protein>
<keyword evidence="1" id="KW-1133">Transmembrane helix</keyword>
<evidence type="ECO:0000313" key="2">
    <source>
        <dbReference type="EMBL" id="KAB5519028.1"/>
    </source>
</evidence>
<evidence type="ECO:0000256" key="1">
    <source>
        <dbReference type="SAM" id="Phobius"/>
    </source>
</evidence>